<keyword evidence="1" id="KW-0520">NAD</keyword>
<dbReference type="InterPro" id="IPR036291">
    <property type="entry name" value="NAD(P)-bd_dom_sf"/>
</dbReference>
<dbReference type="SUPFAM" id="SSF51735">
    <property type="entry name" value="NAD(P)-binding Rossmann-fold domains"/>
    <property type="match status" value="1"/>
</dbReference>
<accession>A0A147GRG8</accession>
<feature type="chain" id="PRO_5007546581" description="NAD-dependent epimerase/dehydratase domain-containing protein" evidence="2">
    <location>
        <begin position="18"/>
        <end position="348"/>
    </location>
</feature>
<evidence type="ECO:0000256" key="1">
    <source>
        <dbReference type="ARBA" id="ARBA00023027"/>
    </source>
</evidence>
<dbReference type="PRINTS" id="PR01713">
    <property type="entry name" value="NUCEPIMERASE"/>
</dbReference>
<organism evidence="4 5">
    <name type="scientific">Pseudacidovorax intermedius</name>
    <dbReference type="NCBI Taxonomy" id="433924"/>
    <lineage>
        <taxon>Bacteria</taxon>
        <taxon>Pseudomonadati</taxon>
        <taxon>Pseudomonadota</taxon>
        <taxon>Betaproteobacteria</taxon>
        <taxon>Burkholderiales</taxon>
        <taxon>Comamonadaceae</taxon>
        <taxon>Pseudacidovorax</taxon>
    </lineage>
</organism>
<comment type="caution">
    <text evidence="4">The sequence shown here is derived from an EMBL/GenBank/DDBJ whole genome shotgun (WGS) entry which is preliminary data.</text>
</comment>
<dbReference type="InterPro" id="IPR001509">
    <property type="entry name" value="Epimerase_deHydtase"/>
</dbReference>
<sequence>MTSVLVTGAAGFIGAHAAAALARAGHRVVGCDSFNAYYDPRLKHARVAALLAPLGVAVAALDLSDVPATQDFFARQRCEVVLHLAAQAGVRHSVQRPLDYATANLMGFASVLEACRHTGVAHLLHASSSSVYGQRTDAPFREQDATDAPASFYAATKKANELMAHASAAVHGLPATALRFFTVYGPWGRPDMAYWGFAEAIQAGRSITLYGDGLLQRDFTCIDDVVDALLRLVRRGPPVPDAGGVPWEVFNVGHRQPVRVIDFVGQLEAALGRRAMVAFAPRPPGDVALTCADPARLEAAIGPWAATPLADGLPRFVHWLRAWKGWDAAPAPASAPTAVPAPAALITA</sequence>
<name>A0A147GRG8_9BURK</name>
<reference evidence="4 5" key="1">
    <citation type="journal article" date="2016" name="Front. Microbiol.">
        <title>Genomic Resource of Rice Seed Associated Bacteria.</title>
        <authorList>
            <person name="Midha S."/>
            <person name="Bansal K."/>
            <person name="Sharma S."/>
            <person name="Kumar N."/>
            <person name="Patil P.P."/>
            <person name="Chaudhry V."/>
            <person name="Patil P.B."/>
        </authorList>
    </citation>
    <scope>NUCLEOTIDE SEQUENCE [LARGE SCALE GENOMIC DNA]</scope>
    <source>
        <strain evidence="4 5">NS331</strain>
    </source>
</reference>
<feature type="domain" description="NAD-dependent epimerase/dehydratase" evidence="3">
    <location>
        <begin position="4"/>
        <end position="236"/>
    </location>
</feature>
<keyword evidence="5" id="KW-1185">Reference proteome</keyword>
<evidence type="ECO:0000259" key="3">
    <source>
        <dbReference type="Pfam" id="PF01370"/>
    </source>
</evidence>
<proteinExistence type="predicted"/>
<dbReference type="PANTHER" id="PTHR43574">
    <property type="entry name" value="EPIMERASE-RELATED"/>
    <property type="match status" value="1"/>
</dbReference>
<dbReference type="Proteomes" id="UP000072741">
    <property type="component" value="Unassembled WGS sequence"/>
</dbReference>
<dbReference type="AlphaFoldDB" id="A0A147GRG8"/>
<evidence type="ECO:0000313" key="4">
    <source>
        <dbReference type="EMBL" id="KTT18967.1"/>
    </source>
</evidence>
<dbReference type="Gene3D" id="3.40.50.720">
    <property type="entry name" value="NAD(P)-binding Rossmann-like Domain"/>
    <property type="match status" value="1"/>
</dbReference>
<dbReference type="OrthoDB" id="9769113at2"/>
<protein>
    <recommendedName>
        <fullName evidence="3">NAD-dependent epimerase/dehydratase domain-containing protein</fullName>
    </recommendedName>
</protein>
<gene>
    <name evidence="4" type="ORF">NS331_15350</name>
</gene>
<dbReference type="RefSeq" id="WP_082702524.1">
    <property type="nucleotide sequence ID" value="NZ_LDSL01000096.1"/>
</dbReference>
<dbReference type="PATRIC" id="fig|433924.3.peg.5247"/>
<keyword evidence="2" id="KW-0732">Signal</keyword>
<feature type="signal peptide" evidence="2">
    <location>
        <begin position="1"/>
        <end position="17"/>
    </location>
</feature>
<dbReference type="Pfam" id="PF01370">
    <property type="entry name" value="Epimerase"/>
    <property type="match status" value="1"/>
</dbReference>
<evidence type="ECO:0000313" key="5">
    <source>
        <dbReference type="Proteomes" id="UP000072741"/>
    </source>
</evidence>
<evidence type="ECO:0000256" key="2">
    <source>
        <dbReference type="SAM" id="SignalP"/>
    </source>
</evidence>
<dbReference type="EMBL" id="LDSL01000096">
    <property type="protein sequence ID" value="KTT18967.1"/>
    <property type="molecule type" value="Genomic_DNA"/>
</dbReference>